<dbReference type="HOGENOM" id="CLU_811524_0_0_1"/>
<dbReference type="KEGG" id="mbe:MBM_03583"/>
<dbReference type="AlphaFoldDB" id="K1WLK5"/>
<dbReference type="OrthoDB" id="10349595at2759"/>
<gene>
    <name evidence="2" type="ORF">MBM_03583</name>
</gene>
<feature type="compositionally biased region" description="Polar residues" evidence="1">
    <location>
        <begin position="230"/>
        <end position="245"/>
    </location>
</feature>
<protein>
    <submittedName>
        <fullName evidence="2">Uncharacterized protein</fullName>
    </submittedName>
</protein>
<dbReference type="Proteomes" id="UP000006753">
    <property type="component" value="Unassembled WGS sequence"/>
</dbReference>
<dbReference type="EMBL" id="JH921433">
    <property type="protein sequence ID" value="EKD18590.1"/>
    <property type="molecule type" value="Genomic_DNA"/>
</dbReference>
<evidence type="ECO:0000313" key="3">
    <source>
        <dbReference type="Proteomes" id="UP000006753"/>
    </source>
</evidence>
<sequence length="342" mass="37958">MCGITEPEEFRDMLSGNEKLCIETPSGIYMGYTVESCISFIDTVMVMNTFVDAASPVRMRFLRAVYAYMPWRAMPFFDLRPYSYSQVEAVARLLYDLETEFRVAGSFYIDLWKKGAREYRTQPGALQIQSFDMRLLDQIFVSGSVARQEEPGNARMPNGDGWGNGHREPQLPHDARLPNMQHGNQKKGPSSAIMVDGYGGGVAGQRLGNAGVPYGPGWGALNWGANNARSQGGYDNSQRPGNTAKLNRYAGDRAYGGPNSYISPNGKDNHKAGKEPERRIKQEQEEKIGNRDQVSVPQPQRGGGELLSPQGHSKLKSEQERREEYQMGGSGQVSIKIEAESD</sequence>
<evidence type="ECO:0000313" key="2">
    <source>
        <dbReference type="EMBL" id="EKD18590.1"/>
    </source>
</evidence>
<reference evidence="2 3" key="1">
    <citation type="journal article" date="2012" name="BMC Genomics">
        <title>Sequencing the genome of Marssonina brunnea reveals fungus-poplar co-evolution.</title>
        <authorList>
            <person name="Zhu S."/>
            <person name="Cao Y.-Z."/>
            <person name="Jiang C."/>
            <person name="Tan B.-Y."/>
            <person name="Wang Z."/>
            <person name="Feng S."/>
            <person name="Zhang L."/>
            <person name="Su X.-H."/>
            <person name="Brejova B."/>
            <person name="Vinar T."/>
            <person name="Xu M."/>
            <person name="Wang M.-X."/>
            <person name="Zhang S.-G."/>
            <person name="Huang M.-R."/>
            <person name="Wu R."/>
            <person name="Zhou Y."/>
        </authorList>
    </citation>
    <scope>NUCLEOTIDE SEQUENCE [LARGE SCALE GENOMIC DNA]</scope>
    <source>
        <strain evidence="2 3">MB_m1</strain>
    </source>
</reference>
<proteinExistence type="predicted"/>
<keyword evidence="3" id="KW-1185">Reference proteome</keyword>
<feature type="region of interest" description="Disordered" evidence="1">
    <location>
        <begin position="147"/>
        <end position="192"/>
    </location>
</feature>
<feature type="compositionally biased region" description="Basic and acidic residues" evidence="1">
    <location>
        <begin position="267"/>
        <end position="290"/>
    </location>
</feature>
<feature type="compositionally biased region" description="Basic and acidic residues" evidence="1">
    <location>
        <begin position="165"/>
        <end position="176"/>
    </location>
</feature>
<dbReference type="GeneID" id="18759518"/>
<dbReference type="InParanoid" id="K1WLK5"/>
<organism evidence="2 3">
    <name type="scientific">Marssonina brunnea f. sp. multigermtubi (strain MB_m1)</name>
    <name type="common">Marssonina leaf spot fungus</name>
    <dbReference type="NCBI Taxonomy" id="1072389"/>
    <lineage>
        <taxon>Eukaryota</taxon>
        <taxon>Fungi</taxon>
        <taxon>Dikarya</taxon>
        <taxon>Ascomycota</taxon>
        <taxon>Pezizomycotina</taxon>
        <taxon>Leotiomycetes</taxon>
        <taxon>Helotiales</taxon>
        <taxon>Drepanopezizaceae</taxon>
        <taxon>Drepanopeziza</taxon>
    </lineage>
</organism>
<name>K1WLK5_MARBU</name>
<feature type="compositionally biased region" description="Basic and acidic residues" evidence="1">
    <location>
        <begin position="315"/>
        <end position="325"/>
    </location>
</feature>
<accession>K1WLK5</accession>
<feature type="region of interest" description="Disordered" evidence="1">
    <location>
        <begin position="230"/>
        <end position="342"/>
    </location>
</feature>
<evidence type="ECO:0000256" key="1">
    <source>
        <dbReference type="SAM" id="MobiDB-lite"/>
    </source>
</evidence>